<accession>A0A402ARA5</accession>
<reference evidence="2" key="1">
    <citation type="submission" date="2018-12" db="EMBL/GenBank/DDBJ databases">
        <title>Tengunoibacter tsumagoiensis gen. nov., sp. nov., Dictyobacter kobayashii sp. nov., D. alpinus sp. nov., and D. joshuensis sp. nov. and description of Dictyobacteraceae fam. nov. within the order Ktedonobacterales isolated from Tengu-no-mugimeshi.</title>
        <authorList>
            <person name="Wang C.M."/>
            <person name="Zheng Y."/>
            <person name="Sakai Y."/>
            <person name="Toyoda A."/>
            <person name="Minakuchi Y."/>
            <person name="Abe K."/>
            <person name="Yokota A."/>
            <person name="Yabe S."/>
        </authorList>
    </citation>
    <scope>NUCLEOTIDE SEQUENCE [LARGE SCALE GENOMIC DNA]</scope>
    <source>
        <strain evidence="2">Uno11</strain>
    </source>
</reference>
<dbReference type="EMBL" id="BIFS01000001">
    <property type="protein sequence ID" value="GCE21619.1"/>
    <property type="molecule type" value="Genomic_DNA"/>
</dbReference>
<protein>
    <submittedName>
        <fullName evidence="1">Uncharacterized protein</fullName>
    </submittedName>
</protein>
<comment type="caution">
    <text evidence="1">The sequence shown here is derived from an EMBL/GenBank/DDBJ whole genome shotgun (WGS) entry which is preliminary data.</text>
</comment>
<dbReference type="Proteomes" id="UP000287188">
    <property type="component" value="Unassembled WGS sequence"/>
</dbReference>
<sequence>MLLTDLENMLRLDLFDPAGSNQRWSQADLDRALDKAVERYSEYYPNIAYVDMPTQPGQRTYPYPTSWNASYPVLWIERILYPLQIAGTSLTAPMAAPPPAPSAGAAWAAAPTSTR</sequence>
<organism evidence="1 2">
    <name type="scientific">Dictyobacter kobayashii</name>
    <dbReference type="NCBI Taxonomy" id="2014872"/>
    <lineage>
        <taxon>Bacteria</taxon>
        <taxon>Bacillati</taxon>
        <taxon>Chloroflexota</taxon>
        <taxon>Ktedonobacteria</taxon>
        <taxon>Ktedonobacterales</taxon>
        <taxon>Dictyobacteraceae</taxon>
        <taxon>Dictyobacter</taxon>
    </lineage>
</organism>
<name>A0A402ARA5_9CHLR</name>
<evidence type="ECO:0000313" key="1">
    <source>
        <dbReference type="EMBL" id="GCE21619.1"/>
    </source>
</evidence>
<proteinExistence type="predicted"/>
<evidence type="ECO:0000313" key="2">
    <source>
        <dbReference type="Proteomes" id="UP000287188"/>
    </source>
</evidence>
<dbReference type="AlphaFoldDB" id="A0A402ARA5"/>
<gene>
    <name evidence="1" type="ORF">KDK_54190</name>
</gene>
<keyword evidence="2" id="KW-1185">Reference proteome</keyword>